<dbReference type="EMBL" id="CM041550">
    <property type="protein sequence ID" value="KAI3355662.1"/>
    <property type="molecule type" value="Genomic_DNA"/>
</dbReference>
<protein>
    <submittedName>
        <fullName evidence="1">Uncharacterized protein</fullName>
    </submittedName>
</protein>
<keyword evidence="2" id="KW-1185">Reference proteome</keyword>
<comment type="caution">
    <text evidence="1">The sequence shown here is derived from an EMBL/GenBank/DDBJ whole genome shotgun (WGS) entry which is preliminary data.</text>
</comment>
<sequence>MVLDRKRVACPLRVGGEVLPQVEEFKYLGVLFASEGKMEPELERLHLEEERRQEEENKMLQEMDEGQRMEYLHRKEQEEEEKRTKEEERKRREEEAASRAAEGGQAAGRAALQIYQASGCLTTGTGMIEYFLNDSVNMSKDLNTGDPRAYLAVAHAAALPVMWVTMKTTFDWDHTSQPPRKVYAKVLERRIRPIVDPWFRRNNAVFVLGRGILDQLYTLRRVLEGLWEFANQSTCALWIWRRHSTVSLMVFCGECSLNDVVLLASSGQDLQHVLGRFAAECEVAGMRISTSKSKAMVLDWKRVACPLRVGGEVLPQVVEFKYLGVLFTTELERLHLEEERRQEKENKMLQEIDEGQRMEYLHRKEQEEEEKEDERRGAQEERGGGRLTGCRGGQAAGGAALQMALLQQQLAFKRGLVLEAGGLEKTQGISRPCRKDELVAIADHFQISVSKHLIKRELKAQVIGKLVEMNVFDLSAPPDAAVQDESALSEAVCSRGEFPGAAAAPVSQGVDFRAEGRVKTPVTLPRYDPLSPASSASRDEARLKVCLAHLQMEAQEKAQVRQAQLDFQLQVKRLEIEADKAVRLRQLELASQREAHQIEASSMATSISSISPGLPPNSFDISKHISLVPIFRETEVDAYFSAFERIATALHWPIDMWALLLQCKIHGKAQEAVSALPLEDSLNYDTVKTAILRIYELVPEAYRQKFRGHKRGSTQTYVEFAREKGTLFDKWCAACKVEDFASLRELILLKEFKKCLPERLVVHLNEQKVKTLSVAAVLADEYVLMHKTVFPPLSTEKRPMAVNPSSAPKVTAPGKEERECYYCHKTGHVIANCLLLKRKEQQQTPPGAQRPKGIGLINSDPPILPIELCEDEAPDPCFQPFVFDGLVSLTGEPNDQKPVRILRDTGGSQSVILSDVLPFSSKSACGYSTVLSGIEMGYIPRPLHRVHVQSELISGFFPVAVCPALPIRGIVFLMGNDIAGGKVTPILEILDTPPKYPAITESTNAQNTLFPSCVITRAQARKQDEINLADSILMPVFSGDPDPESALLPVSYERCQKGETGGNPYWQIRRQQSEQRCPDFPHPRHFLQLFRGDPEAFPGQPRDIVSPACPGSSPRPPPGGTCLEHLPREASRGHPKQMPKPPQLTASRCEGAAALLRAPPE</sequence>
<reference evidence="1" key="1">
    <citation type="submission" date="2022-04" db="EMBL/GenBank/DDBJ databases">
        <title>Jade perch genome.</title>
        <authorList>
            <person name="Chao B."/>
        </authorList>
    </citation>
    <scope>NUCLEOTIDE SEQUENCE</scope>
    <source>
        <strain evidence="1">CB-2022</strain>
    </source>
</reference>
<proteinExistence type="predicted"/>
<accession>A0ACB8VJ14</accession>
<evidence type="ECO:0000313" key="1">
    <source>
        <dbReference type="EMBL" id="KAI3355662.1"/>
    </source>
</evidence>
<organism evidence="1 2">
    <name type="scientific">Scortum barcoo</name>
    <name type="common">barcoo grunter</name>
    <dbReference type="NCBI Taxonomy" id="214431"/>
    <lineage>
        <taxon>Eukaryota</taxon>
        <taxon>Metazoa</taxon>
        <taxon>Chordata</taxon>
        <taxon>Craniata</taxon>
        <taxon>Vertebrata</taxon>
        <taxon>Euteleostomi</taxon>
        <taxon>Actinopterygii</taxon>
        <taxon>Neopterygii</taxon>
        <taxon>Teleostei</taxon>
        <taxon>Neoteleostei</taxon>
        <taxon>Acanthomorphata</taxon>
        <taxon>Eupercaria</taxon>
        <taxon>Centrarchiformes</taxon>
        <taxon>Terapontoidei</taxon>
        <taxon>Terapontidae</taxon>
        <taxon>Scortum</taxon>
    </lineage>
</organism>
<evidence type="ECO:0000313" key="2">
    <source>
        <dbReference type="Proteomes" id="UP000831701"/>
    </source>
</evidence>
<dbReference type="Proteomes" id="UP000831701">
    <property type="component" value="Chromosome 20"/>
</dbReference>
<gene>
    <name evidence="1" type="ORF">L3Q82_004257</name>
</gene>
<name>A0ACB8VJ14_9TELE</name>